<keyword evidence="2" id="KW-1185">Reference proteome</keyword>
<organism evidence="1 2">
    <name type="scientific">Neoarthrinium moseri</name>
    <dbReference type="NCBI Taxonomy" id="1658444"/>
    <lineage>
        <taxon>Eukaryota</taxon>
        <taxon>Fungi</taxon>
        <taxon>Dikarya</taxon>
        <taxon>Ascomycota</taxon>
        <taxon>Pezizomycotina</taxon>
        <taxon>Sordariomycetes</taxon>
        <taxon>Xylariomycetidae</taxon>
        <taxon>Amphisphaeriales</taxon>
        <taxon>Apiosporaceae</taxon>
        <taxon>Neoarthrinium</taxon>
    </lineage>
</organism>
<gene>
    <name evidence="1" type="ORF">JX265_009497</name>
</gene>
<protein>
    <submittedName>
        <fullName evidence="1">Uncharacterized protein</fullName>
    </submittedName>
</protein>
<evidence type="ECO:0000313" key="2">
    <source>
        <dbReference type="Proteomes" id="UP000829685"/>
    </source>
</evidence>
<evidence type="ECO:0000313" key="1">
    <source>
        <dbReference type="EMBL" id="KAI1861530.1"/>
    </source>
</evidence>
<dbReference type="AlphaFoldDB" id="A0A9P9WFS5"/>
<name>A0A9P9WFS5_9PEZI</name>
<dbReference type="Proteomes" id="UP000829685">
    <property type="component" value="Unassembled WGS sequence"/>
</dbReference>
<accession>A0A9P9WFS5</accession>
<sequence length="112" mass="13090">MQPKATVSRFNTKAPLSRPVLTFDDLDPDQAIEMARNMKQQLQEQCAREYLARSKVLWNELLDRNTRAEEQLQDALDEHLKTWGEASIDLAEFSVENPTMRRLTLLFRVLEN</sequence>
<comment type="caution">
    <text evidence="1">The sequence shown here is derived from an EMBL/GenBank/DDBJ whole genome shotgun (WGS) entry which is preliminary data.</text>
</comment>
<proteinExistence type="predicted"/>
<reference evidence="1" key="1">
    <citation type="submission" date="2021-03" db="EMBL/GenBank/DDBJ databases">
        <title>Revisited historic fungal species revealed as producer of novel bioactive compounds through whole genome sequencing and comparative genomics.</title>
        <authorList>
            <person name="Vignolle G.A."/>
            <person name="Hochenegger N."/>
            <person name="Mach R.L."/>
            <person name="Mach-Aigner A.R."/>
            <person name="Javad Rahimi M."/>
            <person name="Salim K.A."/>
            <person name="Chan C.M."/>
            <person name="Lim L.B.L."/>
            <person name="Cai F."/>
            <person name="Druzhinina I.S."/>
            <person name="U'Ren J.M."/>
            <person name="Derntl C."/>
        </authorList>
    </citation>
    <scope>NUCLEOTIDE SEQUENCE</scope>
    <source>
        <strain evidence="1">TUCIM 5799</strain>
    </source>
</reference>
<dbReference type="EMBL" id="JAFIMR010000029">
    <property type="protein sequence ID" value="KAI1861530.1"/>
    <property type="molecule type" value="Genomic_DNA"/>
</dbReference>